<keyword evidence="1" id="KW-0479">Metal-binding</keyword>
<reference evidence="3" key="1">
    <citation type="journal article" date="2012" name="Proc. Natl. Acad. Sci. U.S.A.">
        <title>Antigenic diversity is generated by distinct evolutionary mechanisms in African trypanosome species.</title>
        <authorList>
            <person name="Jackson A.P."/>
            <person name="Berry A."/>
            <person name="Aslett M."/>
            <person name="Allison H.C."/>
            <person name="Burton P."/>
            <person name="Vavrova-Anderson J."/>
            <person name="Brown R."/>
            <person name="Browne H."/>
            <person name="Corton N."/>
            <person name="Hauser H."/>
            <person name="Gamble J."/>
            <person name="Gilderthorp R."/>
            <person name="Marcello L."/>
            <person name="McQuillan J."/>
            <person name="Otto T.D."/>
            <person name="Quail M.A."/>
            <person name="Sanders M.J."/>
            <person name="van Tonder A."/>
            <person name="Ginger M.L."/>
            <person name="Field M.C."/>
            <person name="Barry J.D."/>
            <person name="Hertz-Fowler C."/>
            <person name="Berriman M."/>
        </authorList>
    </citation>
    <scope>NUCLEOTIDE SEQUENCE</scope>
    <source>
        <strain evidence="3">Y486</strain>
    </source>
</reference>
<dbReference type="InterPro" id="IPR000571">
    <property type="entry name" value="Znf_CCCH"/>
</dbReference>
<feature type="zinc finger region" description="C3H1-type" evidence="1">
    <location>
        <begin position="274"/>
        <end position="296"/>
    </location>
</feature>
<dbReference type="PROSITE" id="PS50103">
    <property type="entry name" value="ZF_C3H1"/>
    <property type="match status" value="2"/>
</dbReference>
<keyword evidence="1" id="KW-0862">Zinc</keyword>
<feature type="domain" description="C3H1-type" evidence="2">
    <location>
        <begin position="370"/>
        <end position="393"/>
    </location>
</feature>
<dbReference type="EMBL" id="HE573023">
    <property type="protein sequence ID" value="CCC48923.1"/>
    <property type="molecule type" value="Genomic_DNA"/>
</dbReference>
<evidence type="ECO:0000259" key="2">
    <source>
        <dbReference type="PROSITE" id="PS50103"/>
    </source>
</evidence>
<gene>
    <name evidence="3" type="ORF">TVY486_0702570</name>
</gene>
<protein>
    <recommendedName>
        <fullName evidence="2">C3H1-type domain-containing protein</fullName>
    </recommendedName>
</protein>
<organism evidence="3">
    <name type="scientific">Trypanosoma vivax (strain Y486)</name>
    <dbReference type="NCBI Taxonomy" id="1055687"/>
    <lineage>
        <taxon>Eukaryota</taxon>
        <taxon>Discoba</taxon>
        <taxon>Euglenozoa</taxon>
        <taxon>Kinetoplastea</taxon>
        <taxon>Metakinetoplastina</taxon>
        <taxon>Trypanosomatida</taxon>
        <taxon>Trypanosomatidae</taxon>
        <taxon>Trypanosoma</taxon>
        <taxon>Duttonella</taxon>
    </lineage>
</organism>
<proteinExistence type="predicted"/>
<evidence type="ECO:0000313" key="3">
    <source>
        <dbReference type="EMBL" id="CCC48923.1"/>
    </source>
</evidence>
<feature type="zinc finger region" description="C3H1-type" evidence="1">
    <location>
        <begin position="370"/>
        <end position="393"/>
    </location>
</feature>
<dbReference type="PANTHER" id="PTHR37035:SF4">
    <property type="entry name" value="C3H1-TYPE DOMAIN-CONTAINING PROTEIN"/>
    <property type="match status" value="1"/>
</dbReference>
<dbReference type="PANTHER" id="PTHR37035">
    <property type="entry name" value="C3H1-TYPE DOMAIN-CONTAINING PROTEIN-RELATED"/>
    <property type="match status" value="1"/>
</dbReference>
<dbReference type="VEuPathDB" id="TriTrypDB:TvY486_0702570"/>
<keyword evidence="1" id="KW-0863">Zinc-finger</keyword>
<dbReference type="InterPro" id="IPR053125">
    <property type="entry name" value="RNA-bd_mRNA_stabilization_reg"/>
</dbReference>
<evidence type="ECO:0000256" key="1">
    <source>
        <dbReference type="PROSITE-ProRule" id="PRU00723"/>
    </source>
</evidence>
<accession>G0TY78</accession>
<name>G0TY78_TRYVY</name>
<dbReference type="AlphaFoldDB" id="G0TY78"/>
<sequence length="458" mass="49612">MPPNSPRVQCTNPEAVEVCAILDNFAGTFAQDIAIVCKSGNTCHTRCVDGGASCSPWSSTCLTKEQYNMTYRGIAVTTWPGASSVSPPNGFLVDRSVEAMEEIPSCTHSDENQKLLVGDFCATDSVLLNFESGMGAHNANCSSASPRGTSSAKSLSQGDDPFSMVQLEPWIEDPIWGKQGDGSVSPDNFNGENSKSSTFAIPLVSLFADPVDLPGMDTKVPAASASWMAVAKEEAVEGERKIPVVDPQRSKLHVPFSAIFPTKALGGRVSFPSLCLLFQAGRCLRGSNCYQMHIDPDVVRRLRQINESLPFCCTFHGDCNSKMWDAQGRANHTITIKGVTVPLSHVAYTNGLERFVLKSNHSGSLNTCAICRLHCRPGGCRYGADCWYVHICREVLRDLIATLHLNLEGSNGSSEQRNVLTNSNFCAPIASAPGNTFQQDKKAGRRLPARLQIPSYRL</sequence>
<dbReference type="GO" id="GO:0008270">
    <property type="term" value="F:zinc ion binding"/>
    <property type="evidence" value="ECO:0007669"/>
    <property type="project" value="UniProtKB-KW"/>
</dbReference>
<feature type="domain" description="C3H1-type" evidence="2">
    <location>
        <begin position="274"/>
        <end position="296"/>
    </location>
</feature>